<name>A0A4S8IWI5_MUSBA</name>
<dbReference type="Proteomes" id="UP000317650">
    <property type="component" value="Chromosome 10"/>
</dbReference>
<reference evidence="1 2" key="1">
    <citation type="journal article" date="2019" name="Nat. Plants">
        <title>Genome sequencing of Musa balbisiana reveals subgenome evolution and function divergence in polyploid bananas.</title>
        <authorList>
            <person name="Yao X."/>
        </authorList>
    </citation>
    <scope>NUCLEOTIDE SEQUENCE [LARGE SCALE GENOMIC DNA]</scope>
    <source>
        <strain evidence="2">cv. DH-PKW</strain>
        <tissue evidence="1">Leaves</tissue>
    </source>
</reference>
<evidence type="ECO:0000313" key="1">
    <source>
        <dbReference type="EMBL" id="THU53240.1"/>
    </source>
</evidence>
<sequence>MGDDLGSRFEDIIDHMWQTGSKGKHFELMLLLHSMGYGLWREGHDSARTDLTWKTFKRTIKSQPCLVSDFRHQRTT</sequence>
<comment type="caution">
    <text evidence="1">The sequence shown here is derived from an EMBL/GenBank/DDBJ whole genome shotgun (WGS) entry which is preliminary data.</text>
</comment>
<organism evidence="1 2">
    <name type="scientific">Musa balbisiana</name>
    <name type="common">Banana</name>
    <dbReference type="NCBI Taxonomy" id="52838"/>
    <lineage>
        <taxon>Eukaryota</taxon>
        <taxon>Viridiplantae</taxon>
        <taxon>Streptophyta</taxon>
        <taxon>Embryophyta</taxon>
        <taxon>Tracheophyta</taxon>
        <taxon>Spermatophyta</taxon>
        <taxon>Magnoliopsida</taxon>
        <taxon>Liliopsida</taxon>
        <taxon>Zingiberales</taxon>
        <taxon>Musaceae</taxon>
        <taxon>Musa</taxon>
    </lineage>
</organism>
<keyword evidence="2" id="KW-1185">Reference proteome</keyword>
<gene>
    <name evidence="1" type="ORF">C4D60_Mb10t12350</name>
</gene>
<protein>
    <submittedName>
        <fullName evidence="1">Uncharacterized protein</fullName>
    </submittedName>
</protein>
<accession>A0A4S8IWI5</accession>
<dbReference type="AlphaFoldDB" id="A0A4S8IWI5"/>
<dbReference type="EMBL" id="PYDT01000008">
    <property type="protein sequence ID" value="THU53240.1"/>
    <property type="molecule type" value="Genomic_DNA"/>
</dbReference>
<evidence type="ECO:0000313" key="2">
    <source>
        <dbReference type="Proteomes" id="UP000317650"/>
    </source>
</evidence>
<proteinExistence type="predicted"/>